<dbReference type="InterPro" id="IPR036875">
    <property type="entry name" value="Znf_CCHC_sf"/>
</dbReference>
<gene>
    <name evidence="3" type="primary">NDAI0A03070</name>
    <name evidence="3" type="ordered locus">NDAI_0A03070</name>
</gene>
<proteinExistence type="predicted"/>
<dbReference type="HOGENOM" id="CLU_1571069_0_0_1"/>
<keyword evidence="1" id="KW-0863">Zinc-finger</keyword>
<reference evidence="3 4" key="1">
    <citation type="journal article" date="2011" name="Proc. Natl. Acad. Sci. U.S.A.">
        <title>Evolutionary erosion of yeast sex chromosomes by mating-type switching accidents.</title>
        <authorList>
            <person name="Gordon J.L."/>
            <person name="Armisen D."/>
            <person name="Proux-Wera E."/>
            <person name="Oheigeartaigh S.S."/>
            <person name="Byrne K.P."/>
            <person name="Wolfe K.H."/>
        </authorList>
    </citation>
    <scope>NUCLEOTIDE SEQUENCE [LARGE SCALE GENOMIC DNA]</scope>
    <source>
        <strain evidence="4">ATCC 10597 / BCRC 20456 / CBS 421 / NBRC 0211 / NRRL Y-12639</strain>
    </source>
</reference>
<dbReference type="STRING" id="1071378.G0W3S6"/>
<name>G0W3S6_NAUDC</name>
<dbReference type="EMBL" id="HE580267">
    <property type="protein sequence ID" value="CCD22464.1"/>
    <property type="molecule type" value="Genomic_DNA"/>
</dbReference>
<evidence type="ECO:0000259" key="2">
    <source>
        <dbReference type="PROSITE" id="PS50158"/>
    </source>
</evidence>
<keyword evidence="1" id="KW-0862">Zinc</keyword>
<dbReference type="GO" id="GO:0003676">
    <property type="term" value="F:nucleic acid binding"/>
    <property type="evidence" value="ECO:0007669"/>
    <property type="project" value="InterPro"/>
</dbReference>
<evidence type="ECO:0000313" key="3">
    <source>
        <dbReference type="EMBL" id="CCD22464.1"/>
    </source>
</evidence>
<dbReference type="RefSeq" id="XP_003667707.1">
    <property type="nucleotide sequence ID" value="XM_003667659.1"/>
</dbReference>
<dbReference type="InterPro" id="IPR001878">
    <property type="entry name" value="Znf_CCHC"/>
</dbReference>
<sequence length="174" mass="20198">MTNKVKYKSHCLAKKSRKHRLKSKKCSCIWRTYLLKTPSDGNNISIRLEGRIPLPLHSIFCYRCGRKGHYGDDCEKRSSCADGTDFGSAFSGKNLRHNLKKQYYRSLKRSRKDTILDSNPSDDVILAKNTKSQIYKDLIKNRNSTTVTSKRHIILNFYPPPYNNKTFKNHDNLP</sequence>
<dbReference type="KEGG" id="ndi:NDAI_0A03070"/>
<dbReference type="Proteomes" id="UP000000689">
    <property type="component" value="Chromosome 1"/>
</dbReference>
<dbReference type="OrthoDB" id="4062065at2759"/>
<dbReference type="PROSITE" id="PS50158">
    <property type="entry name" value="ZF_CCHC"/>
    <property type="match status" value="1"/>
</dbReference>
<evidence type="ECO:0000256" key="1">
    <source>
        <dbReference type="PROSITE-ProRule" id="PRU00047"/>
    </source>
</evidence>
<dbReference type="Gene3D" id="4.10.60.10">
    <property type="entry name" value="Zinc finger, CCHC-type"/>
    <property type="match status" value="1"/>
</dbReference>
<dbReference type="SUPFAM" id="SSF57756">
    <property type="entry name" value="Retrovirus zinc finger-like domains"/>
    <property type="match status" value="1"/>
</dbReference>
<feature type="domain" description="CCHC-type" evidence="2">
    <location>
        <begin position="61"/>
        <end position="76"/>
    </location>
</feature>
<protein>
    <recommendedName>
        <fullName evidence="2">CCHC-type domain-containing protein</fullName>
    </recommendedName>
</protein>
<dbReference type="eggNOG" id="KOG4400">
    <property type="taxonomic scope" value="Eukaryota"/>
</dbReference>
<dbReference type="OMA" id="CIWRTYL"/>
<accession>G0W3S6</accession>
<organism evidence="3 4">
    <name type="scientific">Naumovozyma dairenensis (strain ATCC 10597 / BCRC 20456 / CBS 421 / NBRC 0211 / NRRL Y-12639)</name>
    <name type="common">Saccharomyces dairenensis</name>
    <dbReference type="NCBI Taxonomy" id="1071378"/>
    <lineage>
        <taxon>Eukaryota</taxon>
        <taxon>Fungi</taxon>
        <taxon>Dikarya</taxon>
        <taxon>Ascomycota</taxon>
        <taxon>Saccharomycotina</taxon>
        <taxon>Saccharomycetes</taxon>
        <taxon>Saccharomycetales</taxon>
        <taxon>Saccharomycetaceae</taxon>
        <taxon>Naumovozyma</taxon>
    </lineage>
</organism>
<keyword evidence="4" id="KW-1185">Reference proteome</keyword>
<keyword evidence="1" id="KW-0479">Metal-binding</keyword>
<dbReference type="AlphaFoldDB" id="G0W3S6"/>
<dbReference type="GO" id="GO:0008270">
    <property type="term" value="F:zinc ion binding"/>
    <property type="evidence" value="ECO:0007669"/>
    <property type="project" value="UniProtKB-KW"/>
</dbReference>
<evidence type="ECO:0000313" key="4">
    <source>
        <dbReference type="Proteomes" id="UP000000689"/>
    </source>
</evidence>
<dbReference type="GeneID" id="11495427"/>